<feature type="non-terminal residue" evidence="2">
    <location>
        <position position="1"/>
    </location>
</feature>
<dbReference type="PANTHER" id="PTHR42210">
    <property type="entry name" value="DNA POLYMERASE II LARGE SUBUNIT"/>
    <property type="match status" value="1"/>
</dbReference>
<evidence type="ECO:0000313" key="2">
    <source>
        <dbReference type="EMBL" id="GAH98115.1"/>
    </source>
</evidence>
<reference evidence="2" key="1">
    <citation type="journal article" date="2014" name="Front. Microbiol.">
        <title>High frequency of phylogenetically diverse reductive dehalogenase-homologous genes in deep subseafloor sedimentary metagenomes.</title>
        <authorList>
            <person name="Kawai M."/>
            <person name="Futagami T."/>
            <person name="Toyoda A."/>
            <person name="Takaki Y."/>
            <person name="Nishi S."/>
            <person name="Hori S."/>
            <person name="Arai W."/>
            <person name="Tsubouchi T."/>
            <person name="Morono Y."/>
            <person name="Uchiyama I."/>
            <person name="Ito T."/>
            <person name="Fujiyama A."/>
            <person name="Inagaki F."/>
            <person name="Takami H."/>
        </authorList>
    </citation>
    <scope>NUCLEOTIDE SEQUENCE</scope>
    <source>
        <strain evidence="2">Expedition CK06-06</strain>
    </source>
</reference>
<accession>X1KWU9</accession>
<dbReference type="PANTHER" id="PTHR42210:SF1">
    <property type="entry name" value="DNA POLYMERASE II LARGE SUBUNIT"/>
    <property type="match status" value="1"/>
</dbReference>
<dbReference type="GO" id="GO:0006260">
    <property type="term" value="P:DNA replication"/>
    <property type="evidence" value="ECO:0007669"/>
    <property type="project" value="InterPro"/>
</dbReference>
<dbReference type="AlphaFoldDB" id="X1KWU9"/>
<proteinExistence type="predicted"/>
<sequence>IILNKTTIEIFKTIFNLEDKKIVDIDKTDDVFFYFSKISPIDIRNKAPFFMGTRMGRPEKSERKSMKGVHTLFPLSDKVGNTRLVEKAIEFGKLLSSPLYL</sequence>
<evidence type="ECO:0000259" key="1">
    <source>
        <dbReference type="Pfam" id="PF24844"/>
    </source>
</evidence>
<organism evidence="2">
    <name type="scientific">marine sediment metagenome</name>
    <dbReference type="NCBI Taxonomy" id="412755"/>
    <lineage>
        <taxon>unclassified sequences</taxon>
        <taxon>metagenomes</taxon>
        <taxon>ecological metagenomes</taxon>
    </lineage>
</organism>
<dbReference type="GO" id="GO:0003677">
    <property type="term" value="F:DNA binding"/>
    <property type="evidence" value="ECO:0007669"/>
    <property type="project" value="InterPro"/>
</dbReference>
<protein>
    <recommendedName>
        <fullName evidence="1">DNA polymerase II large subunit DP2 central domain-containing protein</fullName>
    </recommendedName>
</protein>
<dbReference type="GO" id="GO:0003887">
    <property type="term" value="F:DNA-directed DNA polymerase activity"/>
    <property type="evidence" value="ECO:0007669"/>
    <property type="project" value="InterPro"/>
</dbReference>
<dbReference type="InterPro" id="IPR056171">
    <property type="entry name" value="PolC_DP2_central_dom"/>
</dbReference>
<dbReference type="Pfam" id="PF24844">
    <property type="entry name" value="PolC_DP2_central"/>
    <property type="match status" value="1"/>
</dbReference>
<gene>
    <name evidence="2" type="ORF">S03H2_70928</name>
</gene>
<comment type="caution">
    <text evidence="2">The sequence shown here is derived from an EMBL/GenBank/DDBJ whole genome shotgun (WGS) entry which is preliminary data.</text>
</comment>
<feature type="domain" description="DNA polymerase II large subunit DP2 central" evidence="1">
    <location>
        <begin position="16"/>
        <end position="90"/>
    </location>
</feature>
<dbReference type="InterPro" id="IPR004475">
    <property type="entry name" value="PolC_DP2"/>
</dbReference>
<dbReference type="EMBL" id="BARU01047295">
    <property type="protein sequence ID" value="GAH98115.1"/>
    <property type="molecule type" value="Genomic_DNA"/>
</dbReference>
<name>X1KWU9_9ZZZZ</name>